<evidence type="ECO:0000259" key="9">
    <source>
        <dbReference type="PROSITE" id="PS50102"/>
    </source>
</evidence>
<feature type="compositionally biased region" description="Acidic residues" evidence="8">
    <location>
        <begin position="63"/>
        <end position="89"/>
    </location>
</feature>
<dbReference type="PROSITE" id="PS50102">
    <property type="entry name" value="RRM"/>
    <property type="match status" value="1"/>
</dbReference>
<dbReference type="Gene3D" id="3.30.70.330">
    <property type="match status" value="2"/>
</dbReference>
<feature type="compositionally biased region" description="Low complexity" evidence="8">
    <location>
        <begin position="518"/>
        <end position="530"/>
    </location>
</feature>
<dbReference type="InterPro" id="IPR000504">
    <property type="entry name" value="RRM_dom"/>
</dbReference>
<dbReference type="AlphaFoldDB" id="A0A135LF35"/>
<reference evidence="10 11" key="1">
    <citation type="journal article" date="2016" name="BMC Genomics">
        <title>Genome sequencing and secondary metabolism of the postharvest pathogen Penicillium griseofulvum.</title>
        <authorList>
            <person name="Banani H."/>
            <person name="Marcet-Houben M."/>
            <person name="Ballester A.R."/>
            <person name="Abbruscato P."/>
            <person name="Gonzalez-Candelas L."/>
            <person name="Gabaldon T."/>
            <person name="Spadaro D."/>
        </authorList>
    </citation>
    <scope>NUCLEOTIDE SEQUENCE [LARGE SCALE GENOMIC DNA]</scope>
    <source>
        <strain evidence="10 11">PG3</strain>
    </source>
</reference>
<evidence type="ECO:0000256" key="3">
    <source>
        <dbReference type="ARBA" id="ARBA00007077"/>
    </source>
</evidence>
<dbReference type="RefSeq" id="XP_040646109.1">
    <property type="nucleotide sequence ID" value="XM_040789156.1"/>
</dbReference>
<feature type="compositionally biased region" description="Basic and acidic residues" evidence="8">
    <location>
        <begin position="435"/>
        <end position="452"/>
    </location>
</feature>
<dbReference type="SUPFAM" id="SSF54928">
    <property type="entry name" value="RNA-binding domain, RBD"/>
    <property type="match status" value="2"/>
</dbReference>
<feature type="region of interest" description="Disordered" evidence="8">
    <location>
        <begin position="428"/>
        <end position="452"/>
    </location>
</feature>
<dbReference type="STRING" id="5078.A0A135LF35"/>
<gene>
    <name evidence="10" type="ORF">PGRI_014430</name>
</gene>
<evidence type="ECO:0000256" key="4">
    <source>
        <dbReference type="ARBA" id="ARBA00015520"/>
    </source>
</evidence>
<proteinExistence type="inferred from homology"/>
<dbReference type="Proteomes" id="UP000070168">
    <property type="component" value="Unassembled WGS sequence"/>
</dbReference>
<evidence type="ECO:0000256" key="1">
    <source>
        <dbReference type="ARBA" id="ARBA00002475"/>
    </source>
</evidence>
<evidence type="ECO:0000313" key="10">
    <source>
        <dbReference type="EMBL" id="KXG47573.1"/>
    </source>
</evidence>
<dbReference type="GO" id="GO:0000463">
    <property type="term" value="P:maturation of LSU-rRNA from tricistronic rRNA transcript (SSU-rRNA, 5.8S rRNA, LSU-rRNA)"/>
    <property type="evidence" value="ECO:0007669"/>
    <property type="project" value="TreeGrafter"/>
</dbReference>
<feature type="compositionally biased region" description="Acidic residues" evidence="8">
    <location>
        <begin position="146"/>
        <end position="162"/>
    </location>
</feature>
<name>A0A135LF35_PENPA</name>
<comment type="similarity">
    <text evidence="3">Belongs to the RRM RBM34 family.</text>
</comment>
<dbReference type="OrthoDB" id="442677at2759"/>
<evidence type="ECO:0000256" key="2">
    <source>
        <dbReference type="ARBA" id="ARBA00004604"/>
    </source>
</evidence>
<evidence type="ECO:0000256" key="8">
    <source>
        <dbReference type="SAM" id="MobiDB-lite"/>
    </source>
</evidence>
<comment type="function">
    <text evidence="1">Involved in pre-25S rRNA processing.</text>
</comment>
<feature type="compositionally biased region" description="Basic and acidic residues" evidence="8">
    <location>
        <begin position="116"/>
        <end position="145"/>
    </location>
</feature>
<protein>
    <recommendedName>
        <fullName evidence="4">Nucleolar protein 12</fullName>
    </recommendedName>
</protein>
<dbReference type="GO" id="GO:0019843">
    <property type="term" value="F:rRNA binding"/>
    <property type="evidence" value="ECO:0007669"/>
    <property type="project" value="TreeGrafter"/>
</dbReference>
<evidence type="ECO:0000313" key="11">
    <source>
        <dbReference type="Proteomes" id="UP000070168"/>
    </source>
</evidence>
<comment type="subcellular location">
    <subcellularLocation>
        <location evidence="2">Nucleus</location>
        <location evidence="2">Nucleolus</location>
    </subcellularLocation>
</comment>
<dbReference type="GO" id="GO:0005730">
    <property type="term" value="C:nucleolus"/>
    <property type="evidence" value="ECO:0007669"/>
    <property type="project" value="UniProtKB-SubCell"/>
</dbReference>
<dbReference type="InterPro" id="IPR035979">
    <property type="entry name" value="RBD_domain_sf"/>
</dbReference>
<feature type="region of interest" description="Disordered" evidence="8">
    <location>
        <begin position="1"/>
        <end position="22"/>
    </location>
</feature>
<dbReference type="EMBL" id="LHQR01000065">
    <property type="protein sequence ID" value="KXG47573.1"/>
    <property type="molecule type" value="Genomic_DNA"/>
</dbReference>
<organism evidence="10 11">
    <name type="scientific">Penicillium patulum</name>
    <name type="common">Penicillium griseofulvum</name>
    <dbReference type="NCBI Taxonomy" id="5078"/>
    <lineage>
        <taxon>Eukaryota</taxon>
        <taxon>Fungi</taxon>
        <taxon>Dikarya</taxon>
        <taxon>Ascomycota</taxon>
        <taxon>Pezizomycotina</taxon>
        <taxon>Eurotiomycetes</taxon>
        <taxon>Eurotiomycetidae</taxon>
        <taxon>Eurotiales</taxon>
        <taxon>Aspergillaceae</taxon>
        <taxon>Penicillium</taxon>
    </lineage>
</organism>
<keyword evidence="5 7" id="KW-0694">RNA-binding</keyword>
<dbReference type="GeneID" id="63704456"/>
<sequence>MGKKSKSSSKTEEKTSKPAVALPFAGASLDPTLSSLFAQSAGPVQAPVVKYVEPIQRAKKDEGDAEEEDLSSASDDEVMEDAQESDSEPAEEKEQPTDTQNRKRKRGGAGEEVEETYMRRIAKEEEKDEEKRKSEYAKRQKKTEQEEGSEDGEDGEDDEGDDSDKASGSEDSDEEETAPAPVHESLTGAAKADEVEKSNRTVFLGNVSTEAIRSKTAKKTLLRHLVSFCSTLPESTGPHKIESIRFRSVAFASGGGIPKRASFAKREILDETTPSTNAYAVYTTLHAARKAPAALNGTMVLDRHLRVDSLAHPAEIDHKRCVFVGNLSFIDSETPEEDEKTGKKKKARAPADIEEGLWRIFNAHTGGKDKKAVKKNVEFVRVIRDSTTRVGKGFAYVQFYDSNGVEESLPLNGKNFPPMLPRKLRVTRARKVAKKREPSGPEGSKSRVDEAQKTMQGRANRLLGRAGAAKVKASANSTIAGNSFVFEGHRATEGSSSIKMKQKSRGSKAKRESRSSKRAAAYKAAGGRRG</sequence>
<evidence type="ECO:0000256" key="5">
    <source>
        <dbReference type="ARBA" id="ARBA00022884"/>
    </source>
</evidence>
<comment type="caution">
    <text evidence="10">The sequence shown here is derived from an EMBL/GenBank/DDBJ whole genome shotgun (WGS) entry which is preliminary data.</text>
</comment>
<feature type="region of interest" description="Disordered" evidence="8">
    <location>
        <begin position="55"/>
        <end position="194"/>
    </location>
</feature>
<evidence type="ECO:0000256" key="7">
    <source>
        <dbReference type="PROSITE-ProRule" id="PRU00176"/>
    </source>
</evidence>
<keyword evidence="11" id="KW-1185">Reference proteome</keyword>
<accession>A0A135LF35</accession>
<dbReference type="OMA" id="NAYAVYT"/>
<keyword evidence="6" id="KW-0539">Nucleus</keyword>
<dbReference type="InterPro" id="IPR012677">
    <property type="entry name" value="Nucleotide-bd_a/b_plait_sf"/>
</dbReference>
<feature type="domain" description="RRM" evidence="9">
    <location>
        <begin position="320"/>
        <end position="431"/>
    </location>
</feature>
<feature type="region of interest" description="Disordered" evidence="8">
    <location>
        <begin position="482"/>
        <end position="530"/>
    </location>
</feature>
<dbReference type="PANTHER" id="PTHR23236">
    <property type="entry name" value="EUKARYOTIC TRANSLATION INITIATION FACTOR 4B/4H"/>
    <property type="match status" value="1"/>
</dbReference>
<evidence type="ECO:0000256" key="6">
    <source>
        <dbReference type="ARBA" id="ARBA00023242"/>
    </source>
</evidence>
<dbReference type="PANTHER" id="PTHR23236:SF25">
    <property type="entry name" value="RNA-BINDING PROTEIN 34"/>
    <property type="match status" value="1"/>
</dbReference>